<evidence type="ECO:0000256" key="1">
    <source>
        <dbReference type="ARBA" id="ARBA00010641"/>
    </source>
</evidence>
<comment type="similarity">
    <text evidence="1">Belongs to the sigma-70 factor family. ECF subfamily.</text>
</comment>
<dbReference type="EMBL" id="SSMQ01000008">
    <property type="protein sequence ID" value="TKD09916.1"/>
    <property type="molecule type" value="Genomic_DNA"/>
</dbReference>
<dbReference type="InterPro" id="IPR013324">
    <property type="entry name" value="RNA_pol_sigma_r3/r4-like"/>
</dbReference>
<feature type="domain" description="RNA polymerase sigma-70 region 2" evidence="7">
    <location>
        <begin position="19"/>
        <end position="86"/>
    </location>
</feature>
<feature type="region of interest" description="Disordered" evidence="6">
    <location>
        <begin position="265"/>
        <end position="304"/>
    </location>
</feature>
<protein>
    <submittedName>
        <fullName evidence="9">Sigma-70 family RNA polymerase sigma factor</fullName>
    </submittedName>
</protein>
<dbReference type="PANTHER" id="PTHR43133:SF8">
    <property type="entry name" value="RNA POLYMERASE SIGMA FACTOR HI_1459-RELATED"/>
    <property type="match status" value="1"/>
</dbReference>
<dbReference type="Proteomes" id="UP000309215">
    <property type="component" value="Unassembled WGS sequence"/>
</dbReference>
<evidence type="ECO:0000259" key="7">
    <source>
        <dbReference type="Pfam" id="PF04542"/>
    </source>
</evidence>
<dbReference type="Pfam" id="PF04542">
    <property type="entry name" value="Sigma70_r2"/>
    <property type="match status" value="1"/>
</dbReference>
<dbReference type="Pfam" id="PF08281">
    <property type="entry name" value="Sigma70_r4_2"/>
    <property type="match status" value="1"/>
</dbReference>
<dbReference type="Gene3D" id="1.10.10.10">
    <property type="entry name" value="Winged helix-like DNA-binding domain superfamily/Winged helix DNA-binding domain"/>
    <property type="match status" value="1"/>
</dbReference>
<dbReference type="InterPro" id="IPR039425">
    <property type="entry name" value="RNA_pol_sigma-70-like"/>
</dbReference>
<dbReference type="OrthoDB" id="5513261at2"/>
<accession>A0A4U1JF84</accession>
<evidence type="ECO:0000256" key="5">
    <source>
        <dbReference type="ARBA" id="ARBA00023163"/>
    </source>
</evidence>
<dbReference type="GO" id="GO:0016987">
    <property type="term" value="F:sigma factor activity"/>
    <property type="evidence" value="ECO:0007669"/>
    <property type="project" value="UniProtKB-KW"/>
</dbReference>
<keyword evidence="10" id="KW-1185">Reference proteome</keyword>
<dbReference type="InterPro" id="IPR007627">
    <property type="entry name" value="RNA_pol_sigma70_r2"/>
</dbReference>
<dbReference type="Gene3D" id="1.10.1740.10">
    <property type="match status" value="1"/>
</dbReference>
<dbReference type="InterPro" id="IPR013249">
    <property type="entry name" value="RNA_pol_sigma70_r4_t2"/>
</dbReference>
<comment type="caution">
    <text evidence="9">The sequence shown here is derived from an EMBL/GenBank/DDBJ whole genome shotgun (WGS) entry which is preliminary data.</text>
</comment>
<feature type="compositionally biased region" description="Low complexity" evidence="6">
    <location>
        <begin position="265"/>
        <end position="280"/>
    </location>
</feature>
<reference evidence="9 10" key="1">
    <citation type="submission" date="2019-04" db="EMBL/GenBank/DDBJ databases">
        <authorList>
            <person name="Li Y."/>
            <person name="Wang J."/>
        </authorList>
    </citation>
    <scope>NUCLEOTIDE SEQUENCE [LARGE SCALE GENOMIC DNA]</scope>
    <source>
        <strain evidence="9 10">DSM 14668</strain>
    </source>
</reference>
<feature type="compositionally biased region" description="Low complexity" evidence="6">
    <location>
        <begin position="288"/>
        <end position="301"/>
    </location>
</feature>
<sequence>MSAGSAPRHSDLLARVVELRPDVERFLASRRKGRENDDSLEDEVQVVMTEAIASVPSYREDEGDLKSWVLGIAANIAKRAERTRQRDAVLTTEDGAVSVLSPLASPERLARMHELRRKVGLVLQAMPEPLFIVLYLVCIDEKSHQEAAELLEITEEASRKRLQDARAYVERESGISRDELRVVFPFCVASEEDELREGAAALDKLFPFFWRGGEFLVVWIIAALSWPSPSLHTARAGLSVPAVHVATAASAPAVIEIAPAPPVDVPAHAPSSAKESAKPPAARPKPAGPVETARGAAAATTEKPFLDKVTDLEFRRR</sequence>
<evidence type="ECO:0000256" key="2">
    <source>
        <dbReference type="ARBA" id="ARBA00023015"/>
    </source>
</evidence>
<evidence type="ECO:0000256" key="6">
    <source>
        <dbReference type="SAM" id="MobiDB-lite"/>
    </source>
</evidence>
<evidence type="ECO:0000313" key="9">
    <source>
        <dbReference type="EMBL" id="TKD09916.1"/>
    </source>
</evidence>
<dbReference type="InterPro" id="IPR013325">
    <property type="entry name" value="RNA_pol_sigma_r2"/>
</dbReference>
<evidence type="ECO:0000313" key="10">
    <source>
        <dbReference type="Proteomes" id="UP000309215"/>
    </source>
</evidence>
<proteinExistence type="inferred from homology"/>
<feature type="domain" description="RNA polymerase sigma factor 70 region 4 type 2" evidence="8">
    <location>
        <begin position="118"/>
        <end position="167"/>
    </location>
</feature>
<dbReference type="InterPro" id="IPR036388">
    <property type="entry name" value="WH-like_DNA-bd_sf"/>
</dbReference>
<evidence type="ECO:0000259" key="8">
    <source>
        <dbReference type="Pfam" id="PF08281"/>
    </source>
</evidence>
<dbReference type="GO" id="GO:0006352">
    <property type="term" value="P:DNA-templated transcription initiation"/>
    <property type="evidence" value="ECO:0007669"/>
    <property type="project" value="InterPro"/>
</dbReference>
<gene>
    <name evidence="9" type="ORF">E8A74_09900</name>
</gene>
<dbReference type="NCBIfam" id="TIGR02937">
    <property type="entry name" value="sigma70-ECF"/>
    <property type="match status" value="1"/>
</dbReference>
<dbReference type="PANTHER" id="PTHR43133">
    <property type="entry name" value="RNA POLYMERASE ECF-TYPE SIGMA FACTO"/>
    <property type="match status" value="1"/>
</dbReference>
<dbReference type="InterPro" id="IPR014284">
    <property type="entry name" value="RNA_pol_sigma-70_dom"/>
</dbReference>
<keyword evidence="3" id="KW-0731">Sigma factor</keyword>
<keyword evidence="4" id="KW-0238">DNA-binding</keyword>
<keyword evidence="5" id="KW-0804">Transcription</keyword>
<organism evidence="9 10">
    <name type="scientific">Polyangium fumosum</name>
    <dbReference type="NCBI Taxonomy" id="889272"/>
    <lineage>
        <taxon>Bacteria</taxon>
        <taxon>Pseudomonadati</taxon>
        <taxon>Myxococcota</taxon>
        <taxon>Polyangia</taxon>
        <taxon>Polyangiales</taxon>
        <taxon>Polyangiaceae</taxon>
        <taxon>Polyangium</taxon>
    </lineage>
</organism>
<dbReference type="SUPFAM" id="SSF88659">
    <property type="entry name" value="Sigma3 and sigma4 domains of RNA polymerase sigma factors"/>
    <property type="match status" value="1"/>
</dbReference>
<dbReference type="AlphaFoldDB" id="A0A4U1JF84"/>
<evidence type="ECO:0000256" key="3">
    <source>
        <dbReference type="ARBA" id="ARBA00023082"/>
    </source>
</evidence>
<name>A0A4U1JF84_9BACT</name>
<dbReference type="SUPFAM" id="SSF88946">
    <property type="entry name" value="Sigma2 domain of RNA polymerase sigma factors"/>
    <property type="match status" value="1"/>
</dbReference>
<dbReference type="GO" id="GO:0003677">
    <property type="term" value="F:DNA binding"/>
    <property type="evidence" value="ECO:0007669"/>
    <property type="project" value="UniProtKB-KW"/>
</dbReference>
<keyword evidence="2" id="KW-0805">Transcription regulation</keyword>
<evidence type="ECO:0000256" key="4">
    <source>
        <dbReference type="ARBA" id="ARBA00023125"/>
    </source>
</evidence>